<reference evidence="2" key="1">
    <citation type="journal article" date="2019" name="Int. J. Syst. Evol. Microbiol.">
        <title>The Global Catalogue of Microorganisms (GCM) 10K type strain sequencing project: providing services to taxonomists for standard genome sequencing and annotation.</title>
        <authorList>
            <consortium name="The Broad Institute Genomics Platform"/>
            <consortium name="The Broad Institute Genome Sequencing Center for Infectious Disease"/>
            <person name="Wu L."/>
            <person name="Ma J."/>
        </authorList>
    </citation>
    <scope>NUCLEOTIDE SEQUENCE [LARGE SCALE GENOMIC DNA]</scope>
    <source>
        <strain evidence="2">CECT 8472</strain>
    </source>
</reference>
<evidence type="ECO:0000313" key="2">
    <source>
        <dbReference type="Proteomes" id="UP001595799"/>
    </source>
</evidence>
<proteinExistence type="predicted"/>
<evidence type="ECO:0000313" key="1">
    <source>
        <dbReference type="EMBL" id="MFC4353412.1"/>
    </source>
</evidence>
<dbReference type="Proteomes" id="UP001595799">
    <property type="component" value="Unassembled WGS sequence"/>
</dbReference>
<gene>
    <name evidence="1" type="ORF">ACFOW6_17860</name>
</gene>
<dbReference type="EMBL" id="JBHSCW010000015">
    <property type="protein sequence ID" value="MFC4353412.1"/>
    <property type="molecule type" value="Genomic_DNA"/>
</dbReference>
<sequence length="51" mass="5704">MRHWPHGGPEDNLCIAPRALAVDNARQVRKSRRIVEARARPELTGGDRVAC</sequence>
<protein>
    <submittedName>
        <fullName evidence="1">Uncharacterized protein</fullName>
    </submittedName>
</protein>
<organism evidence="1 2">
    <name type="scientific">Fodinicurvata halophila</name>
    <dbReference type="NCBI Taxonomy" id="1419723"/>
    <lineage>
        <taxon>Bacteria</taxon>
        <taxon>Pseudomonadati</taxon>
        <taxon>Pseudomonadota</taxon>
        <taxon>Alphaproteobacteria</taxon>
        <taxon>Rhodospirillales</taxon>
        <taxon>Rhodovibrionaceae</taxon>
        <taxon>Fodinicurvata</taxon>
    </lineage>
</organism>
<name>A0ABV8URN3_9PROT</name>
<accession>A0ABV8URN3</accession>
<comment type="caution">
    <text evidence="1">The sequence shown here is derived from an EMBL/GenBank/DDBJ whole genome shotgun (WGS) entry which is preliminary data.</text>
</comment>
<keyword evidence="2" id="KW-1185">Reference proteome</keyword>
<dbReference type="RefSeq" id="WP_382423788.1">
    <property type="nucleotide sequence ID" value="NZ_JBHSCW010000015.1"/>
</dbReference>